<evidence type="ECO:0000313" key="1">
    <source>
        <dbReference type="EMBL" id="MBB6039313.1"/>
    </source>
</evidence>
<reference evidence="1 2" key="1">
    <citation type="submission" date="2020-08" db="EMBL/GenBank/DDBJ databases">
        <title>Genomic Encyclopedia of Type Strains, Phase IV (KMG-IV): sequencing the most valuable type-strain genomes for metagenomic binning, comparative biology and taxonomic classification.</title>
        <authorList>
            <person name="Goeker M."/>
        </authorList>
    </citation>
    <scope>NUCLEOTIDE SEQUENCE [LARGE SCALE GENOMIC DNA]</scope>
    <source>
        <strain evidence="1 2">YIM 65646</strain>
    </source>
</reference>
<evidence type="ECO:0000313" key="2">
    <source>
        <dbReference type="Proteomes" id="UP000548476"/>
    </source>
</evidence>
<dbReference type="Proteomes" id="UP000548476">
    <property type="component" value="Unassembled WGS sequence"/>
</dbReference>
<dbReference type="AlphaFoldDB" id="A0A841FX39"/>
<dbReference type="RefSeq" id="WP_184792406.1">
    <property type="nucleotide sequence ID" value="NZ_BONT01000077.1"/>
</dbReference>
<accession>A0A841FX39</accession>
<sequence>MTTPPAAPTCIPYEDADPCPRVEITVTPGADNATITLYRQDSSGTVPVRGGWRIEVSGPALVVDYEVPFGQPVEYFAVGYDTDGNASTPGPTSEPVTVDSDGCPWVQDPTDPESAQRWQVVDWEGMAYGRSAAVLRPMLSATAIAVIGVRQEPESEMVARTVTDSAAAALRALCAVPVLLIRPDPSWGWPARYWLVGDVEETRQAPKTGDDPRRVWTLPLTAVDAPSPSLLTFPYVWADVVAYWDTWADLIAGKATWLDVMRDPAPGGAA</sequence>
<protein>
    <submittedName>
        <fullName evidence="1">Uncharacterized protein</fullName>
    </submittedName>
</protein>
<dbReference type="EMBL" id="JACHGT010000021">
    <property type="protein sequence ID" value="MBB6039313.1"/>
    <property type="molecule type" value="Genomic_DNA"/>
</dbReference>
<name>A0A841FX39_9ACTN</name>
<gene>
    <name evidence="1" type="ORF">HNR73_007207</name>
</gene>
<keyword evidence="2" id="KW-1185">Reference proteome</keyword>
<comment type="caution">
    <text evidence="1">The sequence shown here is derived from an EMBL/GenBank/DDBJ whole genome shotgun (WGS) entry which is preliminary data.</text>
</comment>
<organism evidence="1 2">
    <name type="scientific">Phytomonospora endophytica</name>
    <dbReference type="NCBI Taxonomy" id="714109"/>
    <lineage>
        <taxon>Bacteria</taxon>
        <taxon>Bacillati</taxon>
        <taxon>Actinomycetota</taxon>
        <taxon>Actinomycetes</taxon>
        <taxon>Micromonosporales</taxon>
        <taxon>Micromonosporaceae</taxon>
        <taxon>Phytomonospora</taxon>
    </lineage>
</organism>
<proteinExistence type="predicted"/>